<evidence type="ECO:0000313" key="2">
    <source>
        <dbReference type="EMBL" id="KAF3886908.1"/>
    </source>
</evidence>
<dbReference type="RefSeq" id="WP_050045872.1">
    <property type="nucleotide sequence ID" value="NZ_JHEG04000001.1"/>
</dbReference>
<feature type="transmembrane region" description="Helical" evidence="1">
    <location>
        <begin position="172"/>
        <end position="196"/>
    </location>
</feature>
<feature type="transmembrane region" description="Helical" evidence="1">
    <location>
        <begin position="75"/>
        <end position="93"/>
    </location>
</feature>
<reference evidence="2" key="1">
    <citation type="journal article" date="2015" name="Genome Announc.">
        <title>Draft Genome Sequence of Tolypothrix boutellei Strain VB521301.</title>
        <authorList>
            <person name="Chandrababunaidu M.M."/>
            <person name="Singh D."/>
            <person name="Sen D."/>
            <person name="Bhan S."/>
            <person name="Das S."/>
            <person name="Gupta A."/>
            <person name="Adhikary S.P."/>
            <person name="Tripathy S."/>
        </authorList>
    </citation>
    <scope>NUCLEOTIDE SEQUENCE</scope>
    <source>
        <strain evidence="2">VB521301</strain>
    </source>
</reference>
<keyword evidence="1" id="KW-0812">Transmembrane</keyword>
<reference evidence="2" key="2">
    <citation type="submission" date="2019-11" db="EMBL/GenBank/DDBJ databases">
        <title>Improved Assembly of Tolypothrix boutellei genome.</title>
        <authorList>
            <person name="Sarangi A.N."/>
            <person name="Mukherjee M."/>
            <person name="Ghosh S."/>
            <person name="Singh D."/>
            <person name="Das A."/>
            <person name="Kant S."/>
            <person name="Prusty A."/>
            <person name="Tripathy S."/>
        </authorList>
    </citation>
    <scope>NUCLEOTIDE SEQUENCE</scope>
    <source>
        <strain evidence="2">VB521301</strain>
    </source>
</reference>
<dbReference type="EMBL" id="JHEG04000001">
    <property type="protein sequence ID" value="KAF3886908.1"/>
    <property type="molecule type" value="Genomic_DNA"/>
</dbReference>
<feature type="transmembrane region" description="Helical" evidence="1">
    <location>
        <begin position="203"/>
        <end position="219"/>
    </location>
</feature>
<feature type="transmembrane region" description="Helical" evidence="1">
    <location>
        <begin position="20"/>
        <end position="39"/>
    </location>
</feature>
<sequence>MRSEIELYKKKDGYVRNSILLLLAFATAFFPRIIDAIGAPPTINFVHFVIVPLACGIIISTTKVRNKKQKSIAKILLISLFVLLGVMIISALLNQAGVINVFLDWMLLTEPFLVIIAMVSIPFSIERFKKFKTWIMGFISLHIFLAFAQHFLITFGILRVTSMQPFDNVQGVFYLSGSGHVVGASVSMSFGLYFWLSTKGTPIWLRASVFTTAFIQLLFADAKQVIVVWMIAWVLLVLTRLKDIKTALQYIIAAILVSYLLYWCIYNVEAFVAFKGWIRPELYGPEGKATILKSVPFQIIPSYYKSSLNWLFGLGPGHTIGRLGGWMLKDYSSLLEPLGATIHPASQAVWSFWFSPEYYWLDSSFFAPLWGWAGIWGDLGFLGLAAYLFICSIVWCRICQDDFSRFQLLTVMIYGFIFTQMEEPGYMLSTAMLIGLAWQERQIIRATRKSFLYPNGAINQSL</sequence>
<dbReference type="AlphaFoldDB" id="A0A8S9T4B8"/>
<protein>
    <submittedName>
        <fullName evidence="2">Uncharacterized protein</fullName>
    </submittedName>
</protein>
<proteinExistence type="predicted"/>
<organism evidence="2 3">
    <name type="scientific">Tolypothrix bouteillei VB521301</name>
    <dbReference type="NCBI Taxonomy" id="1479485"/>
    <lineage>
        <taxon>Bacteria</taxon>
        <taxon>Bacillati</taxon>
        <taxon>Cyanobacteriota</taxon>
        <taxon>Cyanophyceae</taxon>
        <taxon>Nostocales</taxon>
        <taxon>Tolypothrichaceae</taxon>
        <taxon>Tolypothrix</taxon>
    </lineage>
</organism>
<gene>
    <name evidence="2" type="ORF">DA73_0400016490</name>
</gene>
<evidence type="ECO:0000313" key="3">
    <source>
        <dbReference type="Proteomes" id="UP000029738"/>
    </source>
</evidence>
<accession>A0A8S9T4B8</accession>
<feature type="transmembrane region" description="Helical" evidence="1">
    <location>
        <begin position="137"/>
        <end position="160"/>
    </location>
</feature>
<feature type="transmembrane region" description="Helical" evidence="1">
    <location>
        <begin position="248"/>
        <end position="268"/>
    </location>
</feature>
<name>A0A8S9T4B8_9CYAN</name>
<keyword evidence="1" id="KW-0472">Membrane</keyword>
<dbReference type="Proteomes" id="UP000029738">
    <property type="component" value="Unassembled WGS sequence"/>
</dbReference>
<keyword evidence="1" id="KW-1133">Transmembrane helix</keyword>
<feature type="transmembrane region" description="Helical" evidence="1">
    <location>
        <begin position="105"/>
        <end position="125"/>
    </location>
</feature>
<keyword evidence="3" id="KW-1185">Reference proteome</keyword>
<feature type="transmembrane region" description="Helical" evidence="1">
    <location>
        <begin position="225"/>
        <end position="241"/>
    </location>
</feature>
<comment type="caution">
    <text evidence="2">The sequence shown here is derived from an EMBL/GenBank/DDBJ whole genome shotgun (WGS) entry which is preliminary data.</text>
</comment>
<feature type="transmembrane region" description="Helical" evidence="1">
    <location>
        <begin position="369"/>
        <end position="396"/>
    </location>
</feature>
<dbReference type="OrthoDB" id="528851at2"/>
<evidence type="ECO:0000256" key="1">
    <source>
        <dbReference type="SAM" id="Phobius"/>
    </source>
</evidence>
<feature type="transmembrane region" description="Helical" evidence="1">
    <location>
        <begin position="45"/>
        <end position="63"/>
    </location>
</feature>